<proteinExistence type="inferred from homology"/>
<feature type="domain" description="Cas12f1-like TNB" evidence="7">
    <location>
        <begin position="291"/>
        <end position="353"/>
    </location>
</feature>
<evidence type="ECO:0000256" key="5">
    <source>
        <dbReference type="ARBA" id="ARBA00023172"/>
    </source>
</evidence>
<name>A0A7Z7LE82_9BACT</name>
<keyword evidence="9" id="KW-1185">Reference proteome</keyword>
<dbReference type="Proteomes" id="UP000250796">
    <property type="component" value="Chromosome MESINF"/>
</dbReference>
<dbReference type="InterPro" id="IPR010095">
    <property type="entry name" value="Cas12f1-like_TNB"/>
</dbReference>
<gene>
    <name evidence="8" type="ORF">MESINF_0608</name>
</gene>
<evidence type="ECO:0000313" key="8">
    <source>
        <dbReference type="EMBL" id="SSC12057.1"/>
    </source>
</evidence>
<sequence>MQITVKIKLEPTKEQESLLQATTKEYIRLVNQMVADFVKSDAPLKYTSKTVIAELPSAVKNQAIKDARSVFKKYKKNVYTNARLKPEDQREVRVPILKKPVAIWNNQNYSLKENILSFPVLIADKSKRIEVKAVLTDYQREQLNGKLGSLRITQKSGKYIAQIAVKIDEKQSETSNKIMGVDLGLKNPAVAIVEGGKTKFVGNGRQAKFIRRKHRSVRRKLGKLKKLKAIKKRHDKEQRWMKDQDHKISRQIVNFAKENQVAVIHMERLTNIRNTAKTSRKNEKNLHPWSFYRLTKYIEYKATLVGIKVEYVNPEYTSQKCPKCGKHNKAKDRKYVCGCGFKAHRDRVGAMNIISATVADGVV</sequence>
<dbReference type="RefSeq" id="WP_169698460.1">
    <property type="nucleotide sequence ID" value="NZ_LS974202.1"/>
</dbReference>
<dbReference type="NCBIfam" id="TIGR01766">
    <property type="entry name" value="IS200/IS605 family accessory protein TnpB-like domain"/>
    <property type="match status" value="1"/>
</dbReference>
<dbReference type="AlphaFoldDB" id="A0A7Z7LE82"/>
<reference evidence="8 9" key="1">
    <citation type="submission" date="2017-01" db="EMBL/GenBank/DDBJ databases">
        <authorList>
            <person name="Erauso G."/>
        </authorList>
    </citation>
    <scope>NUCLEOTIDE SEQUENCE [LARGE SCALE GENOMIC DNA]</scope>
    <source>
        <strain evidence="8">MESINF1</strain>
    </source>
</reference>
<feature type="domain" description="Probable transposase IS891/IS1136/IS1341" evidence="6">
    <location>
        <begin position="162"/>
        <end position="272"/>
    </location>
</feature>
<comment type="similarity">
    <text evidence="2">In the N-terminal section; belongs to the transposase 2 family.</text>
</comment>
<dbReference type="InterPro" id="IPR051399">
    <property type="entry name" value="RNA-guided_DNA_endo/Transpos"/>
</dbReference>
<evidence type="ECO:0000256" key="2">
    <source>
        <dbReference type="ARBA" id="ARBA00011044"/>
    </source>
</evidence>
<evidence type="ECO:0000259" key="7">
    <source>
        <dbReference type="Pfam" id="PF07282"/>
    </source>
</evidence>
<keyword evidence="5" id="KW-0233">DNA recombination</keyword>
<dbReference type="PANTHER" id="PTHR30405">
    <property type="entry name" value="TRANSPOSASE"/>
    <property type="match status" value="1"/>
</dbReference>
<dbReference type="GO" id="GO:0006310">
    <property type="term" value="P:DNA recombination"/>
    <property type="evidence" value="ECO:0007669"/>
    <property type="project" value="UniProtKB-KW"/>
</dbReference>
<dbReference type="EMBL" id="LS974202">
    <property type="protein sequence ID" value="SSC12057.1"/>
    <property type="molecule type" value="Genomic_DNA"/>
</dbReference>
<keyword evidence="3" id="KW-0815">Transposition</keyword>
<dbReference type="PANTHER" id="PTHR30405:SF11">
    <property type="entry name" value="RNA-GUIDED DNA ENDONUCLEASE RV2885C-RELATED"/>
    <property type="match status" value="1"/>
</dbReference>
<dbReference type="Pfam" id="PF07282">
    <property type="entry name" value="Cas12f1-like_TNB"/>
    <property type="match status" value="1"/>
</dbReference>
<dbReference type="Pfam" id="PF01385">
    <property type="entry name" value="OrfB_IS605"/>
    <property type="match status" value="1"/>
</dbReference>
<comment type="similarity">
    <text evidence="1">In the C-terminal section; belongs to the transposase 35 family.</text>
</comment>
<accession>A0A7Z7LE82</accession>
<keyword evidence="4" id="KW-0238">DNA-binding</keyword>
<evidence type="ECO:0000313" key="9">
    <source>
        <dbReference type="Proteomes" id="UP000250796"/>
    </source>
</evidence>
<dbReference type="NCBIfam" id="NF040570">
    <property type="entry name" value="guided_TnpB"/>
    <property type="match status" value="1"/>
</dbReference>
<evidence type="ECO:0000256" key="1">
    <source>
        <dbReference type="ARBA" id="ARBA00008761"/>
    </source>
</evidence>
<dbReference type="GO" id="GO:0003677">
    <property type="term" value="F:DNA binding"/>
    <property type="evidence" value="ECO:0007669"/>
    <property type="project" value="UniProtKB-KW"/>
</dbReference>
<evidence type="ECO:0000256" key="4">
    <source>
        <dbReference type="ARBA" id="ARBA00023125"/>
    </source>
</evidence>
<dbReference type="KEGG" id="minf:MESINF_0608"/>
<dbReference type="InterPro" id="IPR001959">
    <property type="entry name" value="Transposase"/>
</dbReference>
<protein>
    <submittedName>
        <fullName evidence="8">Transposase</fullName>
    </submittedName>
</protein>
<evidence type="ECO:0000259" key="6">
    <source>
        <dbReference type="Pfam" id="PF01385"/>
    </source>
</evidence>
<evidence type="ECO:0000256" key="3">
    <source>
        <dbReference type="ARBA" id="ARBA00022578"/>
    </source>
</evidence>
<organism evidence="8 9">
    <name type="scientific">Mesotoga infera</name>
    <dbReference type="NCBI Taxonomy" id="1236046"/>
    <lineage>
        <taxon>Bacteria</taxon>
        <taxon>Thermotogati</taxon>
        <taxon>Thermotogota</taxon>
        <taxon>Thermotogae</taxon>
        <taxon>Kosmotogales</taxon>
        <taxon>Kosmotogaceae</taxon>
        <taxon>Mesotoga</taxon>
    </lineage>
</organism>
<dbReference type="GO" id="GO:0032196">
    <property type="term" value="P:transposition"/>
    <property type="evidence" value="ECO:0007669"/>
    <property type="project" value="UniProtKB-KW"/>
</dbReference>